<dbReference type="EMBL" id="LAZR01006712">
    <property type="protein sequence ID" value="KKM90148.1"/>
    <property type="molecule type" value="Genomic_DNA"/>
</dbReference>
<protein>
    <submittedName>
        <fullName evidence="1">Uncharacterized protein</fullName>
    </submittedName>
</protein>
<reference evidence="1" key="1">
    <citation type="journal article" date="2015" name="Nature">
        <title>Complex archaea that bridge the gap between prokaryotes and eukaryotes.</title>
        <authorList>
            <person name="Spang A."/>
            <person name="Saw J.H."/>
            <person name="Jorgensen S.L."/>
            <person name="Zaremba-Niedzwiedzka K."/>
            <person name="Martijn J."/>
            <person name="Lind A.E."/>
            <person name="van Eijk R."/>
            <person name="Schleper C."/>
            <person name="Guy L."/>
            <person name="Ettema T.J."/>
        </authorList>
    </citation>
    <scope>NUCLEOTIDE SEQUENCE</scope>
</reference>
<gene>
    <name evidence="1" type="ORF">LCGC14_1241460</name>
</gene>
<comment type="caution">
    <text evidence="1">The sequence shown here is derived from an EMBL/GenBank/DDBJ whole genome shotgun (WGS) entry which is preliminary data.</text>
</comment>
<dbReference type="AlphaFoldDB" id="A0A0F9L9N5"/>
<accession>A0A0F9L9N5</accession>
<name>A0A0F9L9N5_9ZZZZ</name>
<sequence>MRDKPLSEKASIEKDIKTGISTFVYDKKDVALHVKRLKEEMQDKARTFGHGKTISSWSVGLGTINETIDEIFGSFNEEEEEPEEPVILRKYKDRWV</sequence>
<evidence type="ECO:0000313" key="1">
    <source>
        <dbReference type="EMBL" id="KKM90148.1"/>
    </source>
</evidence>
<organism evidence="1">
    <name type="scientific">marine sediment metagenome</name>
    <dbReference type="NCBI Taxonomy" id="412755"/>
    <lineage>
        <taxon>unclassified sequences</taxon>
        <taxon>metagenomes</taxon>
        <taxon>ecological metagenomes</taxon>
    </lineage>
</organism>
<proteinExistence type="predicted"/>